<dbReference type="PANTHER" id="PTHR38814:SF1">
    <property type="entry name" value="ENDONUCLEASE NUCS"/>
    <property type="match status" value="1"/>
</dbReference>
<dbReference type="InterPro" id="IPR048301">
    <property type="entry name" value="NucS_C"/>
</dbReference>
<gene>
    <name evidence="6" type="primary">nucS</name>
    <name evidence="9" type="ORF">HMPREF9607_02256</name>
</gene>
<keyword evidence="5 6" id="KW-0238">DNA-binding</keyword>
<protein>
    <recommendedName>
        <fullName evidence="6">Endonuclease NucS</fullName>
        <ecNumber evidence="6">3.1.-.-</ecNumber>
    </recommendedName>
</protein>
<dbReference type="Gene3D" id="2.70.180.20">
    <property type="match status" value="1"/>
</dbReference>
<proteinExistence type="inferred from homology"/>
<dbReference type="SUPFAM" id="SSF52980">
    <property type="entry name" value="Restriction endonuclease-like"/>
    <property type="match status" value="1"/>
</dbReference>
<comment type="function">
    <text evidence="6">Cleaves both 3' and 5' ssDNA extremities of branched DNA structures.</text>
</comment>
<dbReference type="EC" id="3.1.-.-" evidence="6"/>
<evidence type="ECO:0000256" key="2">
    <source>
        <dbReference type="ARBA" id="ARBA00022722"/>
    </source>
</evidence>
<dbReference type="NCBIfam" id="NF002876">
    <property type="entry name" value="PRK03298.1"/>
    <property type="match status" value="1"/>
</dbReference>
<evidence type="ECO:0000313" key="9">
    <source>
        <dbReference type="EMBL" id="EFS91745.1"/>
    </source>
</evidence>
<name>A0ABN0C3H4_9ACTN</name>
<feature type="domain" description="Endonuclease NucS C-terminal" evidence="7">
    <location>
        <begin position="150"/>
        <end position="270"/>
    </location>
</feature>
<comment type="similarity">
    <text evidence="6">Belongs to the NucS endonuclease family.</text>
</comment>
<dbReference type="Gene3D" id="3.40.1350.10">
    <property type="match status" value="1"/>
</dbReference>
<organism evidence="9 10">
    <name type="scientific">Cutibacterium modestum HL044PA1</name>
    <dbReference type="NCBI Taxonomy" id="765109"/>
    <lineage>
        <taxon>Bacteria</taxon>
        <taxon>Bacillati</taxon>
        <taxon>Actinomycetota</taxon>
        <taxon>Actinomycetes</taxon>
        <taxon>Propionibacteriales</taxon>
        <taxon>Propionibacteriaceae</taxon>
        <taxon>Cutibacterium</taxon>
        <taxon>Cutibacterium modestum</taxon>
    </lineage>
</organism>
<dbReference type="InterPro" id="IPR048302">
    <property type="entry name" value="NucS_N"/>
</dbReference>
<keyword evidence="2 6" id="KW-0540">Nuclease</keyword>
<dbReference type="InterPro" id="IPR011856">
    <property type="entry name" value="tRNA_endonuc-like_dom_sf"/>
</dbReference>
<dbReference type="InterPro" id="IPR049173">
    <property type="entry name" value="NucS_N_sf"/>
</dbReference>
<keyword evidence="4 6" id="KW-0378">Hydrolase</keyword>
<evidence type="ECO:0000256" key="4">
    <source>
        <dbReference type="ARBA" id="ARBA00022801"/>
    </source>
</evidence>
<dbReference type="CDD" id="cd22341">
    <property type="entry name" value="NucS-like"/>
    <property type="match status" value="1"/>
</dbReference>
<sequence length="271" mass="30104">MMTTHRSHCALIRVGDDNAERATSSQHVQGRVEFHTVRLVIAPCQVDYTGRLTAHLPWAKRLIVVKSDNSVSVHADDRAYKPLNWMSSPCTLTTRPCLPDEPAAAAAVNAEEIWEVDAPTGDHLQILVGPKTLDVTEELGIDPGLQKDGVEAHLQELLAENPDTFGDGWSLVRREYMTPIGPVDLLCRDADGVYVAVEVKRRGELDGVEQLTRYLDLLNRDHLLGDRVRGVFAAQKIKPQARTLAADRGIECVTVDYDALRGMDHPEDRLF</sequence>
<dbReference type="Pfam" id="PF01939">
    <property type="entry name" value="NucS_C"/>
    <property type="match status" value="1"/>
</dbReference>
<keyword evidence="3 6" id="KW-0255">Endonuclease</keyword>
<dbReference type="Pfam" id="PF21003">
    <property type="entry name" value="NucS_N"/>
    <property type="match status" value="1"/>
</dbReference>
<dbReference type="Proteomes" id="UP000003179">
    <property type="component" value="Unassembled WGS sequence"/>
</dbReference>
<dbReference type="InterPro" id="IPR002793">
    <property type="entry name" value="Endonuclease_NucS"/>
</dbReference>
<evidence type="ECO:0000313" key="10">
    <source>
        <dbReference type="Proteomes" id="UP000003179"/>
    </source>
</evidence>
<accession>A0ABN0C3H4</accession>
<dbReference type="PANTHER" id="PTHR38814">
    <property type="entry name" value="ENDONUCLEASE NUCS"/>
    <property type="match status" value="1"/>
</dbReference>
<dbReference type="InterPro" id="IPR011335">
    <property type="entry name" value="Restrct_endonuc-II-like"/>
</dbReference>
<dbReference type="EMBL" id="ADZU01000034">
    <property type="protein sequence ID" value="EFS91745.1"/>
    <property type="molecule type" value="Genomic_DNA"/>
</dbReference>
<reference evidence="9" key="1">
    <citation type="submission" date="2010-08" db="EMBL/GenBank/DDBJ databases">
        <authorList>
            <person name="Weinstock G."/>
            <person name="Sodergren E."/>
            <person name="Clifton S."/>
            <person name="Fulton L."/>
            <person name="Fulton B."/>
            <person name="Courtney L."/>
            <person name="Fronick C."/>
            <person name="Harrison M."/>
            <person name="Strong C."/>
            <person name="Farmer C."/>
            <person name="Delahaunty K."/>
            <person name="Markovic C."/>
            <person name="Hall O."/>
            <person name="Minx P."/>
            <person name="Tomlinson C."/>
            <person name="Mitreva M."/>
            <person name="Hou S."/>
            <person name="Chen J."/>
            <person name="Wollam A."/>
            <person name="Pepin K.H."/>
            <person name="Johnson M."/>
            <person name="Bhonagiri V."/>
            <person name="Zhang X."/>
            <person name="Suruliraj S."/>
            <person name="Warren W."/>
            <person name="Chinwalla A."/>
            <person name="Mardis E.R."/>
            <person name="Wilson R.K."/>
        </authorList>
    </citation>
    <scope>NUCLEOTIDE SEQUENCE [LARGE SCALE GENOMIC DNA]</scope>
    <source>
        <strain evidence="9">HL044PA1</strain>
    </source>
</reference>
<keyword evidence="10" id="KW-1185">Reference proteome</keyword>
<evidence type="ECO:0000256" key="1">
    <source>
        <dbReference type="ARBA" id="ARBA00022490"/>
    </source>
</evidence>
<evidence type="ECO:0000259" key="7">
    <source>
        <dbReference type="Pfam" id="PF01939"/>
    </source>
</evidence>
<evidence type="ECO:0000256" key="3">
    <source>
        <dbReference type="ARBA" id="ARBA00022759"/>
    </source>
</evidence>
<evidence type="ECO:0000256" key="6">
    <source>
        <dbReference type="HAMAP-Rule" id="MF_00722"/>
    </source>
</evidence>
<evidence type="ECO:0000256" key="5">
    <source>
        <dbReference type="ARBA" id="ARBA00023125"/>
    </source>
</evidence>
<feature type="domain" description="Endonuclease NucS N-terminal PH-like" evidence="8">
    <location>
        <begin position="36"/>
        <end position="94"/>
    </location>
</feature>
<comment type="caution">
    <text evidence="9">The sequence shown here is derived from an EMBL/GenBank/DDBJ whole genome shotgun (WGS) entry which is preliminary data.</text>
</comment>
<keyword evidence="1 6" id="KW-0963">Cytoplasm</keyword>
<comment type="subcellular location">
    <subcellularLocation>
        <location evidence="6">Cytoplasm</location>
    </subcellularLocation>
</comment>
<evidence type="ECO:0000259" key="8">
    <source>
        <dbReference type="Pfam" id="PF21003"/>
    </source>
</evidence>
<dbReference type="HAMAP" id="MF_00722">
    <property type="entry name" value="NucS"/>
    <property type="match status" value="1"/>
</dbReference>